<dbReference type="Proteomes" id="UP000183209">
    <property type="component" value="Unassembled WGS sequence"/>
</dbReference>
<feature type="transmembrane region" description="Helical" evidence="1">
    <location>
        <begin position="53"/>
        <end position="72"/>
    </location>
</feature>
<sequence length="124" mass="13939">MEPTTPHEKIRKTILWLARISAALVIAFILFFLLTHLSNQGNTDNHAIPTKDIFAFILFPVGTLLGLIVCFIRERTGSIIALMSMIILMIIRPDLVSNLLLLSLAFIPGVLFLIHSLLREEAKF</sequence>
<evidence type="ECO:0000313" key="4">
    <source>
        <dbReference type="Proteomes" id="UP000183209"/>
    </source>
</evidence>
<proteinExistence type="predicted"/>
<evidence type="ECO:0000256" key="1">
    <source>
        <dbReference type="SAM" id="Phobius"/>
    </source>
</evidence>
<reference evidence="3 4" key="1">
    <citation type="submission" date="2016-10" db="EMBL/GenBank/DDBJ databases">
        <authorList>
            <person name="de Groot N.N."/>
        </authorList>
    </citation>
    <scope>NUCLEOTIDE SEQUENCE [LARGE SCALE GENOMIC DNA]</scope>
    <source>
        <strain evidence="3 4">CGMCC 1.6114</strain>
    </source>
</reference>
<gene>
    <name evidence="3" type="ORF">SAMN04487906_3116</name>
</gene>
<organism evidence="3 4">
    <name type="scientific">Zhouia amylolytica</name>
    <dbReference type="NCBI Taxonomy" id="376730"/>
    <lineage>
        <taxon>Bacteria</taxon>
        <taxon>Pseudomonadati</taxon>
        <taxon>Bacteroidota</taxon>
        <taxon>Flavobacteriia</taxon>
        <taxon>Flavobacteriales</taxon>
        <taxon>Flavobacteriaceae</taxon>
        <taxon>Zhouia</taxon>
    </lineage>
</organism>
<feature type="transmembrane region" description="Helical" evidence="1">
    <location>
        <begin position="99"/>
        <end position="118"/>
    </location>
</feature>
<dbReference type="EMBL" id="FPAG01000009">
    <property type="protein sequence ID" value="SFT12849.1"/>
    <property type="molecule type" value="Genomic_DNA"/>
</dbReference>
<dbReference type="Pfam" id="PF24709">
    <property type="entry name" value="DUF7670"/>
    <property type="match status" value="1"/>
</dbReference>
<accession>A0A1I6VGP3</accession>
<protein>
    <recommendedName>
        <fullName evidence="2">DUF7670 domain-containing protein</fullName>
    </recommendedName>
</protein>
<dbReference type="InterPro" id="IPR056087">
    <property type="entry name" value="DUF7670"/>
</dbReference>
<evidence type="ECO:0000259" key="2">
    <source>
        <dbReference type="Pfam" id="PF24709"/>
    </source>
</evidence>
<keyword evidence="1" id="KW-0812">Transmembrane</keyword>
<keyword evidence="1" id="KW-1133">Transmembrane helix</keyword>
<feature type="transmembrane region" description="Helical" evidence="1">
    <location>
        <begin position="77"/>
        <end position="93"/>
    </location>
</feature>
<dbReference type="AlphaFoldDB" id="A0A1I6VGP3"/>
<evidence type="ECO:0000313" key="3">
    <source>
        <dbReference type="EMBL" id="SFT12849.1"/>
    </source>
</evidence>
<name>A0A1I6VGP3_9FLAO</name>
<feature type="domain" description="DUF7670" evidence="2">
    <location>
        <begin position="8"/>
        <end position="122"/>
    </location>
</feature>
<feature type="transmembrane region" description="Helical" evidence="1">
    <location>
        <begin position="14"/>
        <end position="33"/>
    </location>
</feature>
<keyword evidence="1" id="KW-0472">Membrane</keyword>
<dbReference type="RefSeq" id="WP_074979995.1">
    <property type="nucleotide sequence ID" value="NZ_FPAG01000009.1"/>
</dbReference>